<dbReference type="InterPro" id="IPR037069">
    <property type="entry name" value="AcylCoA_DH/ox_N_sf"/>
</dbReference>
<evidence type="ECO:0000313" key="2">
    <source>
        <dbReference type="Proteomes" id="UP001243009"/>
    </source>
</evidence>
<evidence type="ECO:0000313" key="1">
    <source>
        <dbReference type="EMBL" id="MDO9710422.1"/>
    </source>
</evidence>
<dbReference type="EMBL" id="JAUTWS010000017">
    <property type="protein sequence ID" value="MDO9710422.1"/>
    <property type="molecule type" value="Genomic_DNA"/>
</dbReference>
<comment type="caution">
    <text evidence="1">The sequence shown here is derived from an EMBL/GenBank/DDBJ whole genome shotgun (WGS) entry which is preliminary data.</text>
</comment>
<dbReference type="InterPro" id="IPR046373">
    <property type="entry name" value="Acyl-CoA_Oxase/DH_mid-dom_sf"/>
</dbReference>
<dbReference type="Gene3D" id="1.10.540.10">
    <property type="entry name" value="Acyl-CoA dehydrogenase/oxidase, N-terminal domain"/>
    <property type="match status" value="1"/>
</dbReference>
<sequence length="256" mass="27541">MQLAYAAAAPAIPQPEPGLTAAELLARAAAFRPMLRERQAEHEALGSYAEDVHEAFLAAGFYRITQPRLFGGYEFGLPVFFRTMAEIARGDPGVGWCLTLAASHAFLLAAHWPEAAQRELFGATGHFIAPHRAQPLGRAVPVDGGYRVGGRWNYSSGVPHATHFIGTALVERDGAPPAPVLVVLPRGSYRVLKDWGGDAILGLRASGSNTVEAAEVFVPAHHVVPFNAQFCRPEEMAEGTPGTRLHGNPMYLGRIM</sequence>
<reference evidence="1 2" key="1">
    <citation type="submission" date="2023-08" db="EMBL/GenBank/DDBJ databases">
        <title>The draft genome sequence of Paracraurococcus sp. LOR1-02.</title>
        <authorList>
            <person name="Kingkaew E."/>
            <person name="Tanasupawat S."/>
        </authorList>
    </citation>
    <scope>NUCLEOTIDE SEQUENCE [LARGE SCALE GENOMIC DNA]</scope>
    <source>
        <strain evidence="1 2">LOR1-02</strain>
    </source>
</reference>
<proteinExistence type="predicted"/>
<protein>
    <recommendedName>
        <fullName evidence="3">Acyl-CoA dehydrogenase</fullName>
    </recommendedName>
</protein>
<dbReference type="InterPro" id="IPR009100">
    <property type="entry name" value="AcylCoA_DH/oxidase_NM_dom_sf"/>
</dbReference>
<dbReference type="SUPFAM" id="SSF56645">
    <property type="entry name" value="Acyl-CoA dehydrogenase NM domain-like"/>
    <property type="match status" value="1"/>
</dbReference>
<organism evidence="1 2">
    <name type="scientific">Paracraurococcus lichenis</name>
    <dbReference type="NCBI Taxonomy" id="3064888"/>
    <lineage>
        <taxon>Bacteria</taxon>
        <taxon>Pseudomonadati</taxon>
        <taxon>Pseudomonadota</taxon>
        <taxon>Alphaproteobacteria</taxon>
        <taxon>Acetobacterales</taxon>
        <taxon>Roseomonadaceae</taxon>
        <taxon>Paracraurococcus</taxon>
    </lineage>
</organism>
<dbReference type="Proteomes" id="UP001243009">
    <property type="component" value="Unassembled WGS sequence"/>
</dbReference>
<name>A0ABT9E2N4_9PROT</name>
<evidence type="ECO:0008006" key="3">
    <source>
        <dbReference type="Google" id="ProtNLM"/>
    </source>
</evidence>
<feature type="non-terminal residue" evidence="1">
    <location>
        <position position="256"/>
    </location>
</feature>
<accession>A0ABT9E2N4</accession>
<dbReference type="Gene3D" id="2.40.110.10">
    <property type="entry name" value="Butyryl-CoA Dehydrogenase, subunit A, domain 2"/>
    <property type="match status" value="1"/>
</dbReference>
<keyword evidence="2" id="KW-1185">Reference proteome</keyword>
<gene>
    <name evidence="1" type="ORF">Q7A36_18860</name>
</gene>